<name>A0A927MWE4_9ACTN</name>
<reference evidence="4" key="1">
    <citation type="submission" date="2020-10" db="EMBL/GenBank/DDBJ databases">
        <title>Sequencing the genomes of 1000 actinobacteria strains.</title>
        <authorList>
            <person name="Klenk H.-P."/>
        </authorList>
    </citation>
    <scope>NUCLEOTIDE SEQUENCE</scope>
    <source>
        <strain evidence="4">DSM 45354</strain>
    </source>
</reference>
<dbReference type="AlphaFoldDB" id="A0A927MWE4"/>
<comment type="caution">
    <text evidence="4">The sequence shown here is derived from an EMBL/GenBank/DDBJ whole genome shotgun (WGS) entry which is preliminary data.</text>
</comment>
<evidence type="ECO:0000259" key="3">
    <source>
        <dbReference type="PROSITE" id="PS51755"/>
    </source>
</evidence>
<dbReference type="RefSeq" id="WP_192751587.1">
    <property type="nucleotide sequence ID" value="NZ_BAABJL010000207.1"/>
</dbReference>
<evidence type="ECO:0000313" key="5">
    <source>
        <dbReference type="Proteomes" id="UP000638648"/>
    </source>
</evidence>
<feature type="DNA-binding region" description="OmpR/PhoB-type" evidence="2">
    <location>
        <begin position="69"/>
        <end position="167"/>
    </location>
</feature>
<dbReference type="InterPro" id="IPR016032">
    <property type="entry name" value="Sig_transdc_resp-reg_C-effctor"/>
</dbReference>
<protein>
    <submittedName>
        <fullName evidence="4">DNA-binding response OmpR family regulator</fullName>
    </submittedName>
</protein>
<dbReference type="InterPro" id="IPR036388">
    <property type="entry name" value="WH-like_DNA-bd_sf"/>
</dbReference>
<dbReference type="SUPFAM" id="SSF46894">
    <property type="entry name" value="C-terminal effector domain of the bipartite response regulators"/>
    <property type="match status" value="1"/>
</dbReference>
<dbReference type="GO" id="GO:0003677">
    <property type="term" value="F:DNA binding"/>
    <property type="evidence" value="ECO:0007669"/>
    <property type="project" value="UniProtKB-UniRule"/>
</dbReference>
<keyword evidence="1 2" id="KW-0238">DNA-binding</keyword>
<gene>
    <name evidence="4" type="ORF">HEB94_004524</name>
</gene>
<dbReference type="Pfam" id="PF00486">
    <property type="entry name" value="Trans_reg_C"/>
    <property type="match status" value="1"/>
</dbReference>
<dbReference type="SMART" id="SM00862">
    <property type="entry name" value="Trans_reg_C"/>
    <property type="match status" value="1"/>
</dbReference>
<dbReference type="Gene3D" id="1.10.10.10">
    <property type="entry name" value="Winged helix-like DNA-binding domain superfamily/Winged helix DNA-binding domain"/>
    <property type="match status" value="1"/>
</dbReference>
<evidence type="ECO:0000313" key="4">
    <source>
        <dbReference type="EMBL" id="MBE1607676.1"/>
    </source>
</evidence>
<dbReference type="GO" id="GO:0006355">
    <property type="term" value="P:regulation of DNA-templated transcription"/>
    <property type="evidence" value="ECO:0007669"/>
    <property type="project" value="InterPro"/>
</dbReference>
<keyword evidence="5" id="KW-1185">Reference proteome</keyword>
<accession>A0A927MWE4</accession>
<dbReference type="EMBL" id="JADBEM010000001">
    <property type="protein sequence ID" value="MBE1607676.1"/>
    <property type="molecule type" value="Genomic_DNA"/>
</dbReference>
<evidence type="ECO:0000256" key="1">
    <source>
        <dbReference type="ARBA" id="ARBA00023125"/>
    </source>
</evidence>
<dbReference type="GO" id="GO:0000160">
    <property type="term" value="P:phosphorelay signal transduction system"/>
    <property type="evidence" value="ECO:0007669"/>
    <property type="project" value="InterPro"/>
</dbReference>
<dbReference type="Proteomes" id="UP000638648">
    <property type="component" value="Unassembled WGS sequence"/>
</dbReference>
<feature type="domain" description="OmpR/PhoB-type" evidence="3">
    <location>
        <begin position="69"/>
        <end position="167"/>
    </location>
</feature>
<dbReference type="InterPro" id="IPR001867">
    <property type="entry name" value="OmpR/PhoB-type_DNA-bd"/>
</dbReference>
<proteinExistence type="predicted"/>
<sequence length="182" mass="19502">MHDFAIDKVLKAAPTTGLVLCVGLGADLRSAVIRSVGDDTAVLVVANAESALRVLAHDPPPPPAAVSTRSLVEFGPLRLDESLREASWHARPIELSARQFDLLATLARAGDRVWSFAELTETVWQRPYVGDLDAVASAVKRLRRRLNLVTGELTVASVRGVGYRLALLPTPLHTATPRGATA</sequence>
<evidence type="ECO:0000256" key="2">
    <source>
        <dbReference type="PROSITE-ProRule" id="PRU01091"/>
    </source>
</evidence>
<dbReference type="PROSITE" id="PS51755">
    <property type="entry name" value="OMPR_PHOB"/>
    <property type="match status" value="1"/>
</dbReference>
<dbReference type="CDD" id="cd00383">
    <property type="entry name" value="trans_reg_C"/>
    <property type="match status" value="1"/>
</dbReference>
<organism evidence="4 5">
    <name type="scientific">Actinopolymorpha pittospori</name>
    <dbReference type="NCBI Taxonomy" id="648752"/>
    <lineage>
        <taxon>Bacteria</taxon>
        <taxon>Bacillati</taxon>
        <taxon>Actinomycetota</taxon>
        <taxon>Actinomycetes</taxon>
        <taxon>Propionibacteriales</taxon>
        <taxon>Actinopolymorphaceae</taxon>
        <taxon>Actinopolymorpha</taxon>
    </lineage>
</organism>